<reference evidence="2 3" key="1">
    <citation type="submission" date="2017-06" db="EMBL/GenBank/DDBJ databases">
        <authorList>
            <person name="Kim H.J."/>
            <person name="Triplett B.A."/>
        </authorList>
    </citation>
    <scope>NUCLEOTIDE SEQUENCE [LARGE SCALE GENOMIC DNA]</scope>
    <source>
        <strain evidence="2 3">CGMCC 4.1858</strain>
    </source>
</reference>
<keyword evidence="3" id="KW-1185">Reference proteome</keyword>
<evidence type="ECO:0000313" key="2">
    <source>
        <dbReference type="EMBL" id="SNT29269.1"/>
    </source>
</evidence>
<organism evidence="2 3">
    <name type="scientific">Actinacidiphila glaucinigra</name>
    <dbReference type="NCBI Taxonomy" id="235986"/>
    <lineage>
        <taxon>Bacteria</taxon>
        <taxon>Bacillati</taxon>
        <taxon>Actinomycetota</taxon>
        <taxon>Actinomycetes</taxon>
        <taxon>Kitasatosporales</taxon>
        <taxon>Streptomycetaceae</taxon>
        <taxon>Actinacidiphila</taxon>
    </lineage>
</organism>
<feature type="region of interest" description="Disordered" evidence="1">
    <location>
        <begin position="208"/>
        <end position="253"/>
    </location>
</feature>
<proteinExistence type="predicted"/>
<feature type="region of interest" description="Disordered" evidence="1">
    <location>
        <begin position="1"/>
        <end position="170"/>
    </location>
</feature>
<feature type="compositionally biased region" description="Basic residues" evidence="1">
    <location>
        <begin position="219"/>
        <end position="236"/>
    </location>
</feature>
<feature type="compositionally biased region" description="Pro residues" evidence="1">
    <location>
        <begin position="244"/>
        <end position="253"/>
    </location>
</feature>
<name>A0A239LHX7_9ACTN</name>
<evidence type="ECO:0000313" key="3">
    <source>
        <dbReference type="Proteomes" id="UP000198280"/>
    </source>
</evidence>
<accession>A0A239LHX7</accession>
<sequence>MLVAALSPGEAGRAGPLPYGSRQGCNAARPPRGSRRWRGRTGAGSRWRCGDRHPARGVSPGLDPRPVIIGPAGDTTRVGGRRNGSPAARPPGESRPWGARVGPPGRAGVPQVVDPCAGRRGELGRREDPPPSGAPGAAKNRPPRRSTAPGRAAQTRHSPRSDLRGECHVLQAPAGTARQAGYPAAPWGGCGRPVFMAGCSALLAPPWPCATLSTARSPRNPHPRRRPRRRRRRSGRIRAGCPSGPGPDRPASP</sequence>
<dbReference type="Proteomes" id="UP000198280">
    <property type="component" value="Unassembled WGS sequence"/>
</dbReference>
<protein>
    <submittedName>
        <fullName evidence="2">Uncharacterized protein</fullName>
    </submittedName>
</protein>
<evidence type="ECO:0000256" key="1">
    <source>
        <dbReference type="SAM" id="MobiDB-lite"/>
    </source>
</evidence>
<feature type="compositionally biased region" description="Basic and acidic residues" evidence="1">
    <location>
        <begin position="117"/>
        <end position="129"/>
    </location>
</feature>
<dbReference type="AlphaFoldDB" id="A0A239LHX7"/>
<dbReference type="EMBL" id="FZOF01000019">
    <property type="protein sequence ID" value="SNT29269.1"/>
    <property type="molecule type" value="Genomic_DNA"/>
</dbReference>
<gene>
    <name evidence="2" type="ORF">SAMN05216252_119142</name>
</gene>